<organism evidence="1 2">
    <name type="scientific">Acinetobacter rudis CIP 110305</name>
    <dbReference type="NCBI Taxonomy" id="421052"/>
    <lineage>
        <taxon>Bacteria</taxon>
        <taxon>Pseudomonadati</taxon>
        <taxon>Pseudomonadota</taxon>
        <taxon>Gammaproteobacteria</taxon>
        <taxon>Moraxellales</taxon>
        <taxon>Moraxellaceae</taxon>
        <taxon>Acinetobacter</taxon>
    </lineage>
</organism>
<dbReference type="OrthoDB" id="3078155at2"/>
<protein>
    <recommendedName>
        <fullName evidence="3">P22 coat-protein 5 family protein</fullName>
    </recommendedName>
</protein>
<dbReference type="HOGENOM" id="CLU_061988_0_0_6"/>
<dbReference type="PATRIC" id="fig|421052.3.peg.2602"/>
<evidence type="ECO:0000313" key="2">
    <source>
        <dbReference type="Proteomes" id="UP000014568"/>
    </source>
</evidence>
<keyword evidence="2" id="KW-1185">Reference proteome</keyword>
<dbReference type="EMBL" id="ATGI01000033">
    <property type="protein sequence ID" value="EPF71124.1"/>
    <property type="molecule type" value="Genomic_DNA"/>
</dbReference>
<gene>
    <name evidence="1" type="ORF">F945_02665</name>
</gene>
<proteinExistence type="predicted"/>
<comment type="caution">
    <text evidence="1">The sequence shown here is derived from an EMBL/GenBank/DDBJ whole genome shotgun (WGS) entry which is preliminary data.</text>
</comment>
<dbReference type="RefSeq" id="WP_016657058.1">
    <property type="nucleotide sequence ID" value="NZ_KE340353.1"/>
</dbReference>
<evidence type="ECO:0008006" key="3">
    <source>
        <dbReference type="Google" id="ProtNLM"/>
    </source>
</evidence>
<accession>S3N9V1</accession>
<sequence length="378" mass="39442">MANNLDGLLPTLYAAMDIVSREITGFIPAVTRDTGIARAAVGDDVKIPVTTVAEAQDTKPGVTAPDAGDGEVGNVVAKITKSRNVPIRWNGEETRSLQNAGTFGQIQTDRFAQAMRTLVNEVEHDCWLEAYKHASIGYGTAGKTPFGTAADMTDFAGSLGILERNGAPRNDLQMVLGHAAIGNLRGKQSGLFKVNEAGRDDMLRNGMTDRIMNFAIRHSHAVGVHLKGGGAGYAVDGAFDAGKSAVAVTGGTGSILGGDIVTFAGDDTKYVSGGLSGSTLALNSGLILPVPDKSALSLGNTYVPNLVFSRSAIALATRAPALPDGGDSADDRTQIVDPVTGLAFEIAVYRQYKQVVYEVSLAWGVKAVTSRHIGLLLG</sequence>
<dbReference type="eggNOG" id="ENOG502Z7II">
    <property type="taxonomic scope" value="Bacteria"/>
</dbReference>
<dbReference type="Proteomes" id="UP000014568">
    <property type="component" value="Unassembled WGS sequence"/>
</dbReference>
<name>S3N9V1_9GAMM</name>
<dbReference type="AlphaFoldDB" id="S3N9V1"/>
<evidence type="ECO:0000313" key="1">
    <source>
        <dbReference type="EMBL" id="EPF71124.1"/>
    </source>
</evidence>
<reference evidence="1 2" key="1">
    <citation type="submission" date="2013-06" db="EMBL/GenBank/DDBJ databases">
        <title>The Genome Sequence of Acinetobacter rudis CIP 110305.</title>
        <authorList>
            <consortium name="The Broad Institute Genome Sequencing Platform"/>
            <consortium name="The Broad Institute Genome Sequencing Center for Infectious Disease"/>
            <person name="Cerqueira G."/>
            <person name="Feldgarden M."/>
            <person name="Courvalin P."/>
            <person name="Perichon B."/>
            <person name="Grillot-Courvalin C."/>
            <person name="Clermont D."/>
            <person name="Rocha E."/>
            <person name="Yoon E.-J."/>
            <person name="Nemec A."/>
            <person name="Young S.K."/>
            <person name="Zeng Q."/>
            <person name="Gargeya S."/>
            <person name="Fitzgerald M."/>
            <person name="Abouelleil A."/>
            <person name="Alvarado L."/>
            <person name="Berlin A.M."/>
            <person name="Chapman S.B."/>
            <person name="Dewar J."/>
            <person name="Goldberg J."/>
            <person name="Griggs A."/>
            <person name="Gujja S."/>
            <person name="Hansen M."/>
            <person name="Howarth C."/>
            <person name="Imamovic A."/>
            <person name="Larimer J."/>
            <person name="McCowan C."/>
            <person name="Murphy C."/>
            <person name="Pearson M."/>
            <person name="Priest M."/>
            <person name="Roberts A."/>
            <person name="Saif S."/>
            <person name="Shea T."/>
            <person name="Sykes S."/>
            <person name="Wortman J."/>
            <person name="Nusbaum C."/>
            <person name="Birren B."/>
        </authorList>
    </citation>
    <scope>NUCLEOTIDE SEQUENCE [LARGE SCALE GENOMIC DNA]</scope>
    <source>
        <strain evidence="1 2">CIP 110305</strain>
    </source>
</reference>